<keyword evidence="2" id="KW-0456">Lyase</keyword>
<reference evidence="2 3" key="1">
    <citation type="submission" date="2019-03" db="EMBL/GenBank/DDBJ databases">
        <title>Luteimonas zhaokaii sp.nov., isolated from the rectal contents of Plateau pika in Yushu, Qinghai Province, China.</title>
        <authorList>
            <person name="Zhang G."/>
        </authorList>
    </citation>
    <scope>NUCLEOTIDE SEQUENCE [LARGE SCALE GENOMIC DNA]</scope>
    <source>
        <strain evidence="2 3">THG-MD21</strain>
    </source>
</reference>
<protein>
    <submittedName>
        <fullName evidence="2">Pectate lyase</fullName>
        <ecNumber evidence="2">4.2.2.2</ecNumber>
    </submittedName>
</protein>
<dbReference type="SUPFAM" id="SSF81853">
    <property type="entry name" value="Family 10 polysaccharide lyase"/>
    <property type="match status" value="1"/>
</dbReference>
<dbReference type="InterPro" id="IPR012669">
    <property type="entry name" value="Pectate_lyase"/>
</dbReference>
<dbReference type="Proteomes" id="UP000295543">
    <property type="component" value="Unassembled WGS sequence"/>
</dbReference>
<keyword evidence="3" id="KW-1185">Reference proteome</keyword>
<dbReference type="RefSeq" id="WP_133393362.1">
    <property type="nucleotide sequence ID" value="NZ_SMTG01000002.1"/>
</dbReference>
<dbReference type="EC" id="4.2.2.2" evidence="2"/>
<feature type="chain" id="PRO_5020570064" evidence="1">
    <location>
        <begin position="26"/>
        <end position="353"/>
    </location>
</feature>
<dbReference type="AlphaFoldDB" id="A0A4R5UFD1"/>
<accession>A0A4R5UFD1</accession>
<evidence type="ECO:0000313" key="3">
    <source>
        <dbReference type="Proteomes" id="UP000295543"/>
    </source>
</evidence>
<dbReference type="Gene3D" id="1.50.10.20">
    <property type="match status" value="1"/>
</dbReference>
<evidence type="ECO:0000256" key="1">
    <source>
        <dbReference type="SAM" id="SignalP"/>
    </source>
</evidence>
<dbReference type="Pfam" id="PF09492">
    <property type="entry name" value="Pec_lyase"/>
    <property type="match status" value="1"/>
</dbReference>
<dbReference type="OrthoDB" id="9804686at2"/>
<gene>
    <name evidence="2" type="primary">pelA</name>
    <name evidence="2" type="ORF">E2F49_08320</name>
</gene>
<dbReference type="EMBL" id="SMTG01000002">
    <property type="protein sequence ID" value="TDK33971.1"/>
    <property type="molecule type" value="Genomic_DNA"/>
</dbReference>
<sequence length="353" mass="38627">MKRPTRAWQAALLVAGLLAAHGAFAAGADPVAERMLQAQTASGGWPKHLDGKAIDYAKPFEAAAVAALAAADRADDATIDNDATTREIAHLSQAWRMHGDARYRDAAVRGVDYLLAAQYANGGWPQFHPDRSSYRGQVTFNDDAMTQVVGLLQDIAEGEGAVASLQPLRGEAAANAVERALALILDLQVRIDGTPTIWAAQYDETTLQPATARSYELPSLATAESVTIVRLLMRQPPSPRIVDAIEHAARWFDAHDLEDTAIERVGTAGQRPRAVRLIARPGSTVWARFYDLQRQQPLLVDRGGTIVASLEDMSAERRTGYAWYGVWPQALLARDLRKWRQRHALEGRQADNP</sequence>
<dbReference type="NCBIfam" id="TIGR02474">
    <property type="entry name" value="pec_lyase"/>
    <property type="match status" value="1"/>
</dbReference>
<dbReference type="GO" id="GO:0030570">
    <property type="term" value="F:pectate lyase activity"/>
    <property type="evidence" value="ECO:0007669"/>
    <property type="project" value="UniProtKB-EC"/>
</dbReference>
<organism evidence="2 3">
    <name type="scientific">Luteimonas terrae</name>
    <dbReference type="NCBI Taxonomy" id="1530191"/>
    <lineage>
        <taxon>Bacteria</taxon>
        <taxon>Pseudomonadati</taxon>
        <taxon>Pseudomonadota</taxon>
        <taxon>Gammaproteobacteria</taxon>
        <taxon>Lysobacterales</taxon>
        <taxon>Lysobacteraceae</taxon>
        <taxon>Luteimonas</taxon>
    </lineage>
</organism>
<name>A0A4R5UFD1_9GAMM</name>
<keyword evidence="1" id="KW-0732">Signal</keyword>
<proteinExistence type="predicted"/>
<feature type="signal peptide" evidence="1">
    <location>
        <begin position="1"/>
        <end position="25"/>
    </location>
</feature>
<evidence type="ECO:0000313" key="2">
    <source>
        <dbReference type="EMBL" id="TDK33971.1"/>
    </source>
</evidence>
<comment type="caution">
    <text evidence="2">The sequence shown here is derived from an EMBL/GenBank/DDBJ whole genome shotgun (WGS) entry which is preliminary data.</text>
</comment>